<dbReference type="GO" id="GO:0006004">
    <property type="term" value="P:fucose metabolic process"/>
    <property type="evidence" value="ECO:0007669"/>
    <property type="project" value="UniProtKB-KW"/>
</dbReference>
<keyword evidence="15" id="KW-1185">Reference proteome</keyword>
<keyword evidence="10" id="KW-0325">Glycoprotein</keyword>
<evidence type="ECO:0000256" key="6">
    <source>
        <dbReference type="ARBA" id="ARBA00022692"/>
    </source>
</evidence>
<protein>
    <recommendedName>
        <fullName evidence="13">O-fucosyltransferase family protein</fullName>
    </recommendedName>
</protein>
<evidence type="ECO:0000256" key="4">
    <source>
        <dbReference type="ARBA" id="ARBA00022676"/>
    </source>
</evidence>
<name>A0A6P6BF97_DURZI</name>
<evidence type="ECO:0000256" key="14">
    <source>
        <dbReference type="SAM" id="Phobius"/>
    </source>
</evidence>
<gene>
    <name evidence="16" type="primary">LOC111317580</name>
</gene>
<evidence type="ECO:0000256" key="3">
    <source>
        <dbReference type="ARBA" id="ARBA00007737"/>
    </source>
</evidence>
<evidence type="ECO:0000313" key="16">
    <source>
        <dbReference type="RefSeq" id="XP_022775749.1"/>
    </source>
</evidence>
<dbReference type="CDD" id="cd11299">
    <property type="entry name" value="O-FucT_plant"/>
    <property type="match status" value="1"/>
</dbReference>
<evidence type="ECO:0000313" key="15">
    <source>
        <dbReference type="Proteomes" id="UP000515121"/>
    </source>
</evidence>
<keyword evidence="11" id="KW-0294">Fucose metabolism</keyword>
<evidence type="ECO:0000256" key="7">
    <source>
        <dbReference type="ARBA" id="ARBA00022968"/>
    </source>
</evidence>
<dbReference type="GO" id="GO:0016757">
    <property type="term" value="F:glycosyltransferase activity"/>
    <property type="evidence" value="ECO:0007669"/>
    <property type="project" value="UniProtKB-KW"/>
</dbReference>
<evidence type="ECO:0000256" key="12">
    <source>
        <dbReference type="ARBA" id="ARBA00023277"/>
    </source>
</evidence>
<dbReference type="OrthoDB" id="941993at2759"/>
<organism evidence="15 16">
    <name type="scientific">Durio zibethinus</name>
    <name type="common">Durian</name>
    <dbReference type="NCBI Taxonomy" id="66656"/>
    <lineage>
        <taxon>Eukaryota</taxon>
        <taxon>Viridiplantae</taxon>
        <taxon>Streptophyta</taxon>
        <taxon>Embryophyta</taxon>
        <taxon>Tracheophyta</taxon>
        <taxon>Spermatophyta</taxon>
        <taxon>Magnoliopsida</taxon>
        <taxon>eudicotyledons</taxon>
        <taxon>Gunneridae</taxon>
        <taxon>Pentapetalae</taxon>
        <taxon>rosids</taxon>
        <taxon>malvids</taxon>
        <taxon>Malvales</taxon>
        <taxon>Malvaceae</taxon>
        <taxon>Helicteroideae</taxon>
        <taxon>Durio</taxon>
    </lineage>
</organism>
<dbReference type="PIRSF" id="PIRSF009360">
    <property type="entry name" value="UCP009360"/>
    <property type="match status" value="1"/>
</dbReference>
<dbReference type="KEGG" id="dzi:111317580"/>
<evidence type="ECO:0000256" key="13">
    <source>
        <dbReference type="ARBA" id="ARBA00030350"/>
    </source>
</evidence>
<sequence length="480" mass="55231">MEVNHTTTGGNKAEKMKTIGARQGSPLACIKFWVAVVSTMLLILWVCTIQLATLDDKIMVRKSAFYFPSFPPQRVYKNNGYLIISPNGGLNQKRLGICDMVIVARYLNVTLIVPKFAHGTYWNDTSTFADIFDVNHFITFLRGEVRILKELPPEQKRKAESEPLYYMFPRSFASLEYYLEKVLPRIQKHEILLFAQTDARLANNGLPEELQRLRCRVNYKSLRFTQPIEETGRKIVTILREKGPFLALHLRYEKDVLAFTGCVEGLTKEEATDVKEMRYSHDGWKHKPIDPKRKREHGSCPLTPEETALVFQALGIDRNTTIYIAGGEIYKKEKRMADLATAYPNLVRKETILKQVELEPFLKHADQMAAMDYIVAVESDIFIPTFVGNMANAVEGHRRYLGFKTTISLDRKLLVSLIDQYKNGTLSWDEFSLLVKKTHEDRTGKAVRRKEIPDHPRQEDYFYSNPQECLPPFAQPSNNI</sequence>
<evidence type="ECO:0000256" key="5">
    <source>
        <dbReference type="ARBA" id="ARBA00022679"/>
    </source>
</evidence>
<comment type="pathway">
    <text evidence="2">Glycan metabolism.</text>
</comment>
<accession>A0A6P6BF97</accession>
<keyword evidence="7" id="KW-0735">Signal-anchor</keyword>
<dbReference type="GeneID" id="111317580"/>
<dbReference type="Proteomes" id="UP000515121">
    <property type="component" value="Unplaced"/>
</dbReference>
<keyword evidence="6 14" id="KW-0812">Transmembrane</keyword>
<keyword evidence="12" id="KW-0119">Carbohydrate metabolism</keyword>
<feature type="transmembrane region" description="Helical" evidence="14">
    <location>
        <begin position="32"/>
        <end position="54"/>
    </location>
</feature>
<dbReference type="PANTHER" id="PTHR31741">
    <property type="entry name" value="OS02G0726500 PROTEIN-RELATED"/>
    <property type="match status" value="1"/>
</dbReference>
<keyword evidence="8 14" id="KW-1133">Transmembrane helix</keyword>
<dbReference type="FunFam" id="3.40.50.11350:FF:000011">
    <property type="entry name" value="O-fucosyltransferase 28"/>
    <property type="match status" value="1"/>
</dbReference>
<evidence type="ECO:0000256" key="1">
    <source>
        <dbReference type="ARBA" id="ARBA00004606"/>
    </source>
</evidence>
<keyword evidence="9 14" id="KW-0472">Membrane</keyword>
<dbReference type="InterPro" id="IPR019378">
    <property type="entry name" value="GDP-Fuc_O-FucTrfase"/>
</dbReference>
<keyword evidence="4" id="KW-0328">Glycosyltransferase</keyword>
<dbReference type="Gene3D" id="3.40.50.11350">
    <property type="match status" value="1"/>
</dbReference>
<dbReference type="AlphaFoldDB" id="A0A6P6BF97"/>
<evidence type="ECO:0000256" key="10">
    <source>
        <dbReference type="ARBA" id="ARBA00023180"/>
    </source>
</evidence>
<evidence type="ECO:0000256" key="2">
    <source>
        <dbReference type="ARBA" id="ARBA00004881"/>
    </source>
</evidence>
<comment type="similarity">
    <text evidence="3">Belongs to the glycosyltransferase GT106 family.</text>
</comment>
<dbReference type="InterPro" id="IPR024709">
    <property type="entry name" value="FucosylTrfase_pln"/>
</dbReference>
<dbReference type="GO" id="GO:0005737">
    <property type="term" value="C:cytoplasm"/>
    <property type="evidence" value="ECO:0007669"/>
    <property type="project" value="TreeGrafter"/>
</dbReference>
<evidence type="ECO:0000256" key="11">
    <source>
        <dbReference type="ARBA" id="ARBA00023253"/>
    </source>
</evidence>
<comment type="subcellular location">
    <subcellularLocation>
        <location evidence="1">Membrane</location>
        <topology evidence="1">Single-pass type II membrane protein</topology>
    </subcellularLocation>
</comment>
<reference evidence="16" key="1">
    <citation type="submission" date="2025-08" db="UniProtKB">
        <authorList>
            <consortium name="RefSeq"/>
        </authorList>
    </citation>
    <scope>IDENTIFICATION</scope>
    <source>
        <tissue evidence="16">Fruit stalk</tissue>
    </source>
</reference>
<evidence type="ECO:0000256" key="9">
    <source>
        <dbReference type="ARBA" id="ARBA00023136"/>
    </source>
</evidence>
<dbReference type="RefSeq" id="XP_022775749.1">
    <property type="nucleotide sequence ID" value="XM_022920014.1"/>
</dbReference>
<proteinExistence type="inferred from homology"/>
<evidence type="ECO:0000256" key="8">
    <source>
        <dbReference type="ARBA" id="ARBA00022989"/>
    </source>
</evidence>
<keyword evidence="5" id="KW-0808">Transferase</keyword>
<dbReference type="PANTHER" id="PTHR31741:SF3">
    <property type="entry name" value="O-FUCOSYLTRANSFERASE FAMILY PROTEIN"/>
    <property type="match status" value="1"/>
</dbReference>
<dbReference type="GO" id="GO:0016020">
    <property type="term" value="C:membrane"/>
    <property type="evidence" value="ECO:0007669"/>
    <property type="project" value="UniProtKB-SubCell"/>
</dbReference>
<dbReference type="Pfam" id="PF10250">
    <property type="entry name" value="O-FucT"/>
    <property type="match status" value="1"/>
</dbReference>